<dbReference type="EMBL" id="CACRXK020000550">
    <property type="protein sequence ID" value="CAB3982885.1"/>
    <property type="molecule type" value="Genomic_DNA"/>
</dbReference>
<dbReference type="GO" id="GO:0071013">
    <property type="term" value="C:catalytic step 2 spliceosome"/>
    <property type="evidence" value="ECO:0007669"/>
    <property type="project" value="TreeGrafter"/>
</dbReference>
<dbReference type="InterPro" id="IPR002464">
    <property type="entry name" value="DNA/RNA_helicase_DEAH_CS"/>
</dbReference>
<evidence type="ECO:0000256" key="1">
    <source>
        <dbReference type="ARBA" id="ARBA00008792"/>
    </source>
</evidence>
<evidence type="ECO:0000256" key="5">
    <source>
        <dbReference type="ARBA" id="ARBA00022801"/>
    </source>
</evidence>
<evidence type="ECO:0000256" key="4">
    <source>
        <dbReference type="ARBA" id="ARBA00022741"/>
    </source>
</evidence>
<dbReference type="Proteomes" id="UP001152795">
    <property type="component" value="Unassembled WGS sequence"/>
</dbReference>
<dbReference type="Gene3D" id="3.40.50.300">
    <property type="entry name" value="P-loop containing nucleotide triphosphate hydrolases"/>
    <property type="match status" value="2"/>
</dbReference>
<dbReference type="InterPro" id="IPR003593">
    <property type="entry name" value="AAA+_ATPase"/>
</dbReference>
<dbReference type="GO" id="GO:0003724">
    <property type="term" value="F:RNA helicase activity"/>
    <property type="evidence" value="ECO:0007669"/>
    <property type="project" value="UniProtKB-EC"/>
</dbReference>
<dbReference type="FunFam" id="3.40.50.300:FF:000578">
    <property type="entry name" value="probable ATP-dependent RNA helicase DHX35"/>
    <property type="match status" value="1"/>
</dbReference>
<dbReference type="GO" id="GO:0008380">
    <property type="term" value="P:RNA splicing"/>
    <property type="evidence" value="ECO:0007669"/>
    <property type="project" value="UniProtKB-KW"/>
</dbReference>
<dbReference type="GO" id="GO:0003723">
    <property type="term" value="F:RNA binding"/>
    <property type="evidence" value="ECO:0007669"/>
    <property type="project" value="TreeGrafter"/>
</dbReference>
<dbReference type="InterPro" id="IPR007502">
    <property type="entry name" value="Helicase-assoc_dom"/>
</dbReference>
<comment type="caution">
    <text evidence="10">The sequence shown here is derived from an EMBL/GenBank/DDBJ whole genome shotgun (WGS) entry which is preliminary data.</text>
</comment>
<dbReference type="InterPro" id="IPR011709">
    <property type="entry name" value="DEAD-box_helicase_OB_fold"/>
</dbReference>
<evidence type="ECO:0000313" key="11">
    <source>
        <dbReference type="Proteomes" id="UP001152795"/>
    </source>
</evidence>
<dbReference type="InterPro" id="IPR027417">
    <property type="entry name" value="P-loop_NTPase"/>
</dbReference>
<dbReference type="Pfam" id="PF04408">
    <property type="entry name" value="WHD_HA2"/>
    <property type="match status" value="1"/>
</dbReference>
<keyword evidence="8" id="KW-0508">mRNA splicing</keyword>
<dbReference type="PANTHER" id="PTHR18934">
    <property type="entry name" value="ATP-DEPENDENT RNA HELICASE"/>
    <property type="match status" value="1"/>
</dbReference>
<dbReference type="SMART" id="SM00487">
    <property type="entry name" value="DEXDc"/>
    <property type="match status" value="1"/>
</dbReference>
<dbReference type="EC" id="3.6.4.13" evidence="2"/>
<dbReference type="PROSITE" id="PS00690">
    <property type="entry name" value="DEAH_ATP_HELICASE"/>
    <property type="match status" value="1"/>
</dbReference>
<dbReference type="GO" id="GO:0005524">
    <property type="term" value="F:ATP binding"/>
    <property type="evidence" value="ECO:0007669"/>
    <property type="project" value="UniProtKB-KW"/>
</dbReference>
<keyword evidence="7" id="KW-0067">ATP-binding</keyword>
<dbReference type="GO" id="GO:0016787">
    <property type="term" value="F:hydrolase activity"/>
    <property type="evidence" value="ECO:0007669"/>
    <property type="project" value="UniProtKB-KW"/>
</dbReference>
<evidence type="ECO:0000256" key="8">
    <source>
        <dbReference type="ARBA" id="ARBA00023187"/>
    </source>
</evidence>
<dbReference type="Pfam" id="PF21010">
    <property type="entry name" value="HA2_C"/>
    <property type="match status" value="1"/>
</dbReference>
<evidence type="ECO:0000256" key="6">
    <source>
        <dbReference type="ARBA" id="ARBA00022806"/>
    </source>
</evidence>
<keyword evidence="4" id="KW-0547">Nucleotide-binding</keyword>
<protein>
    <recommendedName>
        <fullName evidence="2">RNA helicase</fullName>
        <ecNumber evidence="2">3.6.4.13</ecNumber>
    </recommendedName>
</protein>
<dbReference type="SMART" id="SM00382">
    <property type="entry name" value="AAA"/>
    <property type="match status" value="1"/>
</dbReference>
<keyword evidence="3" id="KW-0507">mRNA processing</keyword>
<accession>A0A7D9HHN9</accession>
<dbReference type="PROSITE" id="PS51194">
    <property type="entry name" value="HELICASE_CTER"/>
    <property type="match status" value="1"/>
</dbReference>
<evidence type="ECO:0000256" key="7">
    <source>
        <dbReference type="ARBA" id="ARBA00022840"/>
    </source>
</evidence>
<evidence type="ECO:0000256" key="2">
    <source>
        <dbReference type="ARBA" id="ARBA00012552"/>
    </source>
</evidence>
<organism evidence="10 11">
    <name type="scientific">Paramuricea clavata</name>
    <name type="common">Red gorgonian</name>
    <name type="synonym">Violescent sea-whip</name>
    <dbReference type="NCBI Taxonomy" id="317549"/>
    <lineage>
        <taxon>Eukaryota</taxon>
        <taxon>Metazoa</taxon>
        <taxon>Cnidaria</taxon>
        <taxon>Anthozoa</taxon>
        <taxon>Octocorallia</taxon>
        <taxon>Malacalcyonacea</taxon>
        <taxon>Plexauridae</taxon>
        <taxon>Paramuricea</taxon>
    </lineage>
</organism>
<dbReference type="Pfam" id="PF00271">
    <property type="entry name" value="Helicase_C"/>
    <property type="match status" value="1"/>
</dbReference>
<keyword evidence="5" id="KW-0378">Hydrolase</keyword>
<dbReference type="SMART" id="SM00847">
    <property type="entry name" value="HA2"/>
    <property type="match status" value="1"/>
</dbReference>
<dbReference type="SUPFAM" id="SSF52540">
    <property type="entry name" value="P-loop containing nucleoside triphosphate hydrolases"/>
    <property type="match status" value="1"/>
</dbReference>
<name>A0A7D9HHN9_PARCT</name>
<dbReference type="AlphaFoldDB" id="A0A7D9HHN9"/>
<sequence length="699" mass="78033">MAAGGLKVQFWKPGTEAPGSSIQLERTGKEGEGAGLVAFNPDVASSIARQRQRLPVYKHRTNILYLVEKYQTVIIVGETGCGKSTQIPQYLHESGLAGNGKIIGITQPRRVAATTVAMRVAEEKGTLIGQEVGYRIRFDDCTDPQKTAIKFVTDGMLIREMMADPLLTKYSVIMLDEVHERTLYTDVILGLLKKIQKKRHDLKLIVASATMDAEMFRDFFNTNITKDKSKDTAAILSVEGRTFPTDIYYVLSPVPDYIKASVDAVIGIHLEEGPGDILVFLTGQDEVESAVSMIIEKARALPKGHGFLKVLPIYSGLPFSEQMRIFERSSSKERKVVVATNIAETSITIDGIVYVVDCGFVKIKAYSAETGLESLVVVPISQASADQRAGRAGRVRSGKTYRLYTEDDFHNLSPATVPEMQRTNLAPVILQLKSMGIDNVLRFDFLARPPAEHMVRALELLYALEALDDDGCLTSPRGVNMAEFPLEPMLAKMLLVSGEFGCSEEILSIAAMLQIKNVFVTPSNEKKAAARAKLKFSVYEGDHLTLLNVYQSFLKFKKSSKWCHENFLNYKGLSHAVKIREQLKNLVKSFGVAIESADDDPTPIRRCIVKGFFANAARLHPDGTYRSIRENHALYVHPTSVLYTEKPPEWVVYHEILQTSKEYIRDVTVIESSWLYELAPHYYEYGTERELAAKRAKLE</sequence>
<dbReference type="CDD" id="cd18791">
    <property type="entry name" value="SF2_C_RHA"/>
    <property type="match status" value="1"/>
</dbReference>
<dbReference type="PANTHER" id="PTHR18934:SF136">
    <property type="entry name" value="ATP-DEPENDENT RNA HELICASE DHX35-RELATED"/>
    <property type="match status" value="1"/>
</dbReference>
<dbReference type="InterPro" id="IPR048333">
    <property type="entry name" value="HA2_WH"/>
</dbReference>
<dbReference type="PROSITE" id="PS51192">
    <property type="entry name" value="HELICASE_ATP_BIND_1"/>
    <property type="match status" value="1"/>
</dbReference>
<dbReference type="InterPro" id="IPR014001">
    <property type="entry name" value="Helicase_ATP-bd"/>
</dbReference>
<keyword evidence="11" id="KW-1185">Reference proteome</keyword>
<comment type="catalytic activity">
    <reaction evidence="9">
        <text>ATP + H2O = ADP + phosphate + H(+)</text>
        <dbReference type="Rhea" id="RHEA:13065"/>
        <dbReference type="ChEBI" id="CHEBI:15377"/>
        <dbReference type="ChEBI" id="CHEBI:15378"/>
        <dbReference type="ChEBI" id="CHEBI:30616"/>
        <dbReference type="ChEBI" id="CHEBI:43474"/>
        <dbReference type="ChEBI" id="CHEBI:456216"/>
        <dbReference type="EC" id="3.6.4.13"/>
    </reaction>
</comment>
<dbReference type="CDD" id="cd17980">
    <property type="entry name" value="DEXHc_DHX35"/>
    <property type="match status" value="1"/>
</dbReference>
<dbReference type="Pfam" id="PF07717">
    <property type="entry name" value="OB_NTP_bind"/>
    <property type="match status" value="1"/>
</dbReference>
<dbReference type="SMART" id="SM00490">
    <property type="entry name" value="HELICc"/>
    <property type="match status" value="1"/>
</dbReference>
<dbReference type="FunFam" id="1.20.120.1080:FF:000001">
    <property type="entry name" value="Pre-mRNA-splicing factor ATP-dependent RNA helicase"/>
    <property type="match status" value="1"/>
</dbReference>
<proteinExistence type="inferred from homology"/>
<comment type="similarity">
    <text evidence="1">Belongs to the DEAD box helicase family. DEAH subfamily.</text>
</comment>
<evidence type="ECO:0000256" key="3">
    <source>
        <dbReference type="ARBA" id="ARBA00022664"/>
    </source>
</evidence>
<keyword evidence="6 10" id="KW-0347">Helicase</keyword>
<evidence type="ECO:0000313" key="10">
    <source>
        <dbReference type="EMBL" id="CAB3982885.1"/>
    </source>
</evidence>
<dbReference type="FunFam" id="3.40.50.300:FF:000767">
    <property type="entry name" value="Putative ATP-dependent RNA helicase DHX35"/>
    <property type="match status" value="1"/>
</dbReference>
<dbReference type="InterPro" id="IPR001650">
    <property type="entry name" value="Helicase_C-like"/>
</dbReference>
<dbReference type="OrthoDB" id="10253254at2759"/>
<evidence type="ECO:0000256" key="9">
    <source>
        <dbReference type="ARBA" id="ARBA00047984"/>
    </source>
</evidence>
<gene>
    <name evidence="10" type="ORF">PACLA_8A022809</name>
</gene>
<reference evidence="10" key="1">
    <citation type="submission" date="2020-04" db="EMBL/GenBank/DDBJ databases">
        <authorList>
            <person name="Alioto T."/>
            <person name="Alioto T."/>
            <person name="Gomez Garrido J."/>
        </authorList>
    </citation>
    <scope>NUCLEOTIDE SEQUENCE</scope>
    <source>
        <strain evidence="10">A484AB</strain>
    </source>
</reference>
<dbReference type="GO" id="GO:0006397">
    <property type="term" value="P:mRNA processing"/>
    <property type="evidence" value="ECO:0007669"/>
    <property type="project" value="UniProtKB-KW"/>
</dbReference>
<dbReference type="Gene3D" id="1.20.120.1080">
    <property type="match status" value="1"/>
</dbReference>